<feature type="region of interest" description="Disordered" evidence="2">
    <location>
        <begin position="1"/>
        <end position="73"/>
    </location>
</feature>
<feature type="compositionally biased region" description="Polar residues" evidence="2">
    <location>
        <begin position="1"/>
        <end position="20"/>
    </location>
</feature>
<feature type="compositionally biased region" description="Basic and acidic residues" evidence="2">
    <location>
        <begin position="217"/>
        <end position="228"/>
    </location>
</feature>
<protein>
    <submittedName>
        <fullName evidence="3">Uncharacterized protein</fullName>
    </submittedName>
</protein>
<keyword evidence="4" id="KW-1185">Reference proteome</keyword>
<accession>A0ABD3QC03</accession>
<evidence type="ECO:0000256" key="1">
    <source>
        <dbReference type="SAM" id="Coils"/>
    </source>
</evidence>
<sequence>MVGSTSSISSNEGRSGNKATANPADGGRGYQLSTEAAVTPSQPSRTQSPTPPPSVMQNATAAASSNSPVSSSRNALGISHGWGVGLAHSGSYLATNVRTTSTIPLLAEEPDTYDAIKNILTKKKVWEQAQLEKTKAKQQASSNKKHNARAELERTIRSEWDENITKFKNDSLQKEEEILNALKSKHEEEIKQMMEEVKAQNIAEEEKLALQLSQMEGEKKRKIADGIRNEGAPASINHSAQTTPSSPKKQKLSESSKVDRAPDSKTEESGELYDDLFGSPVKMASREDKAEESDQELFGDSDDDNDKPLCAQKREELKKINDELKDLNKIKSQMVWLLKQVITAEAKLKLKQKVAKKLDK</sequence>
<feature type="region of interest" description="Disordered" evidence="2">
    <location>
        <begin position="217"/>
        <end position="310"/>
    </location>
</feature>
<evidence type="ECO:0000313" key="4">
    <source>
        <dbReference type="Proteomes" id="UP001516023"/>
    </source>
</evidence>
<gene>
    <name evidence="3" type="ORF">HJC23_006912</name>
</gene>
<feature type="compositionally biased region" description="Basic and acidic residues" evidence="2">
    <location>
        <begin position="251"/>
        <end position="268"/>
    </location>
</feature>
<comment type="caution">
    <text evidence="3">The sequence shown here is derived from an EMBL/GenBank/DDBJ whole genome shotgun (WGS) entry which is preliminary data.</text>
</comment>
<reference evidence="3 4" key="1">
    <citation type="journal article" date="2020" name="G3 (Bethesda)">
        <title>Improved Reference Genome for Cyclotella cryptica CCMP332, a Model for Cell Wall Morphogenesis, Salinity Adaptation, and Lipid Production in Diatoms (Bacillariophyta).</title>
        <authorList>
            <person name="Roberts W.R."/>
            <person name="Downey K.M."/>
            <person name="Ruck E.C."/>
            <person name="Traller J.C."/>
            <person name="Alverson A.J."/>
        </authorList>
    </citation>
    <scope>NUCLEOTIDE SEQUENCE [LARGE SCALE GENOMIC DNA]</scope>
    <source>
        <strain evidence="3 4">CCMP332</strain>
    </source>
</reference>
<dbReference type="Proteomes" id="UP001516023">
    <property type="component" value="Unassembled WGS sequence"/>
</dbReference>
<dbReference type="EMBL" id="JABMIG020000051">
    <property type="protein sequence ID" value="KAL3797874.1"/>
    <property type="molecule type" value="Genomic_DNA"/>
</dbReference>
<dbReference type="AlphaFoldDB" id="A0ABD3QC03"/>
<organism evidence="3 4">
    <name type="scientific">Cyclotella cryptica</name>
    <dbReference type="NCBI Taxonomy" id="29204"/>
    <lineage>
        <taxon>Eukaryota</taxon>
        <taxon>Sar</taxon>
        <taxon>Stramenopiles</taxon>
        <taxon>Ochrophyta</taxon>
        <taxon>Bacillariophyta</taxon>
        <taxon>Coscinodiscophyceae</taxon>
        <taxon>Thalassiosirophycidae</taxon>
        <taxon>Stephanodiscales</taxon>
        <taxon>Stephanodiscaceae</taxon>
        <taxon>Cyclotella</taxon>
    </lineage>
</organism>
<evidence type="ECO:0000256" key="2">
    <source>
        <dbReference type="SAM" id="MobiDB-lite"/>
    </source>
</evidence>
<feature type="coiled-coil region" evidence="1">
    <location>
        <begin position="169"/>
        <end position="207"/>
    </location>
</feature>
<name>A0ABD3QC03_9STRA</name>
<keyword evidence="1" id="KW-0175">Coiled coil</keyword>
<feature type="compositionally biased region" description="Low complexity" evidence="2">
    <location>
        <begin position="39"/>
        <end position="48"/>
    </location>
</feature>
<proteinExistence type="predicted"/>
<feature type="compositionally biased region" description="Low complexity" evidence="2">
    <location>
        <begin position="58"/>
        <end position="73"/>
    </location>
</feature>
<feature type="compositionally biased region" description="Polar residues" evidence="2">
    <location>
        <begin position="236"/>
        <end position="247"/>
    </location>
</feature>
<feature type="compositionally biased region" description="Acidic residues" evidence="2">
    <location>
        <begin position="290"/>
        <end position="305"/>
    </location>
</feature>
<evidence type="ECO:0000313" key="3">
    <source>
        <dbReference type="EMBL" id="KAL3797874.1"/>
    </source>
</evidence>